<dbReference type="RefSeq" id="WP_343962187.1">
    <property type="nucleotide sequence ID" value="NZ_BAAAKZ010000015.1"/>
</dbReference>
<dbReference type="Proteomes" id="UP001597181">
    <property type="component" value="Unassembled WGS sequence"/>
</dbReference>
<dbReference type="Gene3D" id="3.40.50.10540">
    <property type="entry name" value="Crotonobetainyl-coa:carnitine coa-transferase, domain 1"/>
    <property type="match status" value="1"/>
</dbReference>
<dbReference type="PANTHER" id="PTHR48228">
    <property type="entry name" value="SUCCINYL-COA--D-CITRAMALATE COA-TRANSFERASE"/>
    <property type="match status" value="1"/>
</dbReference>
<evidence type="ECO:0000313" key="1">
    <source>
        <dbReference type="EMBL" id="MFD1203275.1"/>
    </source>
</evidence>
<evidence type="ECO:0000313" key="2">
    <source>
        <dbReference type="Proteomes" id="UP001597181"/>
    </source>
</evidence>
<dbReference type="Pfam" id="PF02515">
    <property type="entry name" value="CoA_transf_3"/>
    <property type="match status" value="1"/>
</dbReference>
<dbReference type="SUPFAM" id="SSF89796">
    <property type="entry name" value="CoA-transferase family III (CaiB/BaiF)"/>
    <property type="match status" value="1"/>
</dbReference>
<sequence>MSGVSPLLGVNVVSLAINLPGPLAAARLRSMGATVTKVEPPGGDPLRTVSEAWYDELTSGQRVVTSDLKSAAGRAALAQELNGADLLITSMRAAALAKLGLGRESLAATYPQLSHVEIVGHTGTAAGRAGHDLTYQAEQGTLQPLALPTVPVVDLLGSERAVSAALVGLMATARDGRGHHELIVLEDAAKAAGAAVRHGVTGVGAPLGGAHPGYRIYPSADGYVALAALEPHFWERTREALGVTGTSEEFTRVFAGKTSSEWESLAASRDIPLAAVREGAHAPGSAK</sequence>
<protein>
    <submittedName>
        <fullName evidence="1">CoA transferase</fullName>
    </submittedName>
</protein>
<dbReference type="InterPro" id="IPR023606">
    <property type="entry name" value="CoA-Trfase_III_dom_1_sf"/>
</dbReference>
<comment type="caution">
    <text evidence="1">The sequence shown here is derived from an EMBL/GenBank/DDBJ whole genome shotgun (WGS) entry which is preliminary data.</text>
</comment>
<dbReference type="InterPro" id="IPR003673">
    <property type="entry name" value="CoA-Trfase_fam_III"/>
</dbReference>
<keyword evidence="2" id="KW-1185">Reference proteome</keyword>
<organism evidence="1 2">
    <name type="scientific">Leucobacter albus</name>
    <dbReference type="NCBI Taxonomy" id="272210"/>
    <lineage>
        <taxon>Bacteria</taxon>
        <taxon>Bacillati</taxon>
        <taxon>Actinomycetota</taxon>
        <taxon>Actinomycetes</taxon>
        <taxon>Micrococcales</taxon>
        <taxon>Microbacteriaceae</taxon>
        <taxon>Leucobacter</taxon>
    </lineage>
</organism>
<dbReference type="GO" id="GO:0016740">
    <property type="term" value="F:transferase activity"/>
    <property type="evidence" value="ECO:0007669"/>
    <property type="project" value="UniProtKB-KW"/>
</dbReference>
<keyword evidence="1" id="KW-0808">Transferase</keyword>
<reference evidence="2" key="1">
    <citation type="journal article" date="2019" name="Int. J. Syst. Evol. Microbiol.">
        <title>The Global Catalogue of Microorganisms (GCM) 10K type strain sequencing project: providing services to taxonomists for standard genome sequencing and annotation.</title>
        <authorList>
            <consortium name="The Broad Institute Genomics Platform"/>
            <consortium name="The Broad Institute Genome Sequencing Center for Infectious Disease"/>
            <person name="Wu L."/>
            <person name="Ma J."/>
        </authorList>
    </citation>
    <scope>NUCLEOTIDE SEQUENCE [LARGE SCALE GENOMIC DNA]</scope>
    <source>
        <strain evidence="2">CCUG 50213</strain>
    </source>
</reference>
<dbReference type="InterPro" id="IPR044855">
    <property type="entry name" value="CoA-Trfase_III_dom3_sf"/>
</dbReference>
<gene>
    <name evidence="1" type="ORF">ACFQ3U_15365</name>
</gene>
<name>A0ABW3TSB4_9MICO</name>
<accession>A0ABW3TSB4</accession>
<dbReference type="PANTHER" id="PTHR48228:SF5">
    <property type="entry name" value="ALPHA-METHYLACYL-COA RACEMASE"/>
    <property type="match status" value="1"/>
</dbReference>
<dbReference type="InterPro" id="IPR050509">
    <property type="entry name" value="CoA-transferase_III"/>
</dbReference>
<dbReference type="EMBL" id="JBHTLY010000010">
    <property type="protein sequence ID" value="MFD1203275.1"/>
    <property type="molecule type" value="Genomic_DNA"/>
</dbReference>
<proteinExistence type="predicted"/>
<dbReference type="Gene3D" id="3.30.1540.10">
    <property type="entry name" value="formyl-coa transferase, domain 3"/>
    <property type="match status" value="1"/>
</dbReference>